<dbReference type="PROSITE" id="PS51123">
    <property type="entry name" value="OMPA_2"/>
    <property type="match status" value="1"/>
</dbReference>
<comment type="caution">
    <text evidence="2">The sequence shown here is derived from an EMBL/GenBank/DDBJ whole genome shotgun (WGS) entry which is preliminary data.</text>
</comment>
<dbReference type="PANTHER" id="PTHR30329">
    <property type="entry name" value="STATOR ELEMENT OF FLAGELLAR MOTOR COMPLEX"/>
    <property type="match status" value="1"/>
</dbReference>
<proteinExistence type="predicted"/>
<keyword evidence="2" id="KW-0282">Flagellum</keyword>
<protein>
    <submittedName>
        <fullName evidence="2">Flagellar motor rotation protein motb</fullName>
    </submittedName>
</protein>
<organism evidence="2">
    <name type="scientific">hydrocarbon metagenome</name>
    <dbReference type="NCBI Taxonomy" id="938273"/>
    <lineage>
        <taxon>unclassified sequences</taxon>
        <taxon>metagenomes</taxon>
        <taxon>ecological metagenomes</taxon>
    </lineage>
</organism>
<gene>
    <name evidence="2" type="ORF">ASZ90_002658</name>
</gene>
<dbReference type="CDD" id="cd07185">
    <property type="entry name" value="OmpA_C-like"/>
    <property type="match status" value="1"/>
</dbReference>
<evidence type="ECO:0000313" key="2">
    <source>
        <dbReference type="EMBL" id="KUG27486.1"/>
    </source>
</evidence>
<dbReference type="SUPFAM" id="SSF103088">
    <property type="entry name" value="OmpA-like"/>
    <property type="match status" value="1"/>
</dbReference>
<keyword evidence="2" id="KW-0969">Cilium</keyword>
<dbReference type="Pfam" id="PF00691">
    <property type="entry name" value="OmpA"/>
    <property type="match status" value="1"/>
</dbReference>
<dbReference type="Gene3D" id="3.30.1330.60">
    <property type="entry name" value="OmpA-like domain"/>
    <property type="match status" value="1"/>
</dbReference>
<dbReference type="InterPro" id="IPR050330">
    <property type="entry name" value="Bact_OuterMem_StrucFunc"/>
</dbReference>
<dbReference type="EMBL" id="LNQE01000324">
    <property type="protein sequence ID" value="KUG27486.1"/>
    <property type="molecule type" value="Genomic_DNA"/>
</dbReference>
<keyword evidence="2" id="KW-0966">Cell projection</keyword>
<feature type="domain" description="OmpA-like" evidence="1">
    <location>
        <begin position="1"/>
        <end position="120"/>
    </location>
</feature>
<dbReference type="AlphaFoldDB" id="A0A0W8G3D7"/>
<evidence type="ECO:0000259" key="1">
    <source>
        <dbReference type="PROSITE" id="PS51123"/>
    </source>
</evidence>
<dbReference type="InterPro" id="IPR006665">
    <property type="entry name" value="OmpA-like"/>
</dbReference>
<accession>A0A0W8G3D7</accession>
<sequence length="120" mass="13042">MSLDGAAFFDLASAEIRPASLPLLTDIADSLRGLPVRITVEGHTDNKPMESWLYPSNWELSSARASRVARFLTDHGLPKERLAVMGLADTRPLVPNNAPDGKSIPANQAKNRRVVILVSP</sequence>
<name>A0A0W8G3D7_9ZZZZ</name>
<dbReference type="InterPro" id="IPR036737">
    <property type="entry name" value="OmpA-like_sf"/>
</dbReference>
<reference evidence="2" key="1">
    <citation type="journal article" date="2015" name="Proc. Natl. Acad. Sci. U.S.A.">
        <title>Networks of energetic and metabolic interactions define dynamics in microbial communities.</title>
        <authorList>
            <person name="Embree M."/>
            <person name="Liu J.K."/>
            <person name="Al-Bassam M.M."/>
            <person name="Zengler K."/>
        </authorList>
    </citation>
    <scope>NUCLEOTIDE SEQUENCE</scope>
</reference>
<dbReference type="PANTHER" id="PTHR30329:SF21">
    <property type="entry name" value="LIPOPROTEIN YIAD-RELATED"/>
    <property type="match status" value="1"/>
</dbReference>